<dbReference type="Gene3D" id="3.40.710.10">
    <property type="entry name" value="DD-peptidase/beta-lactamase superfamily"/>
    <property type="match status" value="1"/>
</dbReference>
<organism evidence="4 5">
    <name type="scientific">Streptomyces hundungensis</name>
    <dbReference type="NCBI Taxonomy" id="1077946"/>
    <lineage>
        <taxon>Bacteria</taxon>
        <taxon>Bacillati</taxon>
        <taxon>Actinomycetota</taxon>
        <taxon>Actinomycetes</taxon>
        <taxon>Kitasatosporales</taxon>
        <taxon>Streptomycetaceae</taxon>
        <taxon>Streptomyces</taxon>
    </lineage>
</organism>
<evidence type="ECO:0000259" key="3">
    <source>
        <dbReference type="Pfam" id="PF13354"/>
    </source>
</evidence>
<dbReference type="GO" id="GO:0030655">
    <property type="term" value="P:beta-lactam antibiotic catabolic process"/>
    <property type="evidence" value="ECO:0007669"/>
    <property type="project" value="InterPro"/>
</dbReference>
<evidence type="ECO:0000256" key="1">
    <source>
        <dbReference type="SAM" id="MobiDB-lite"/>
    </source>
</evidence>
<dbReference type="AlphaFoldDB" id="A0A387HSS3"/>
<dbReference type="Pfam" id="PF13354">
    <property type="entry name" value="Beta-lactamase2"/>
    <property type="match status" value="1"/>
</dbReference>
<dbReference type="NCBIfam" id="NF033103">
    <property type="entry name" value="bla_class_A"/>
    <property type="match status" value="1"/>
</dbReference>
<dbReference type="PANTHER" id="PTHR35333:SF3">
    <property type="entry name" value="BETA-LACTAMASE-TYPE TRANSPEPTIDASE FOLD CONTAINING PROTEIN"/>
    <property type="match status" value="1"/>
</dbReference>
<keyword evidence="4" id="KW-0378">Hydrolase</keyword>
<dbReference type="Proteomes" id="UP000271554">
    <property type="component" value="Chromosome"/>
</dbReference>
<dbReference type="InterPro" id="IPR000871">
    <property type="entry name" value="Beta-lactam_class-A"/>
</dbReference>
<evidence type="ECO:0000313" key="4">
    <source>
        <dbReference type="EMBL" id="AYG84537.1"/>
    </source>
</evidence>
<feature type="chain" id="PRO_5017260201" evidence="2">
    <location>
        <begin position="39"/>
        <end position="339"/>
    </location>
</feature>
<dbReference type="GO" id="GO:0008800">
    <property type="term" value="F:beta-lactamase activity"/>
    <property type="evidence" value="ECO:0007669"/>
    <property type="project" value="UniProtKB-EC"/>
</dbReference>
<dbReference type="OrthoDB" id="9784149at2"/>
<feature type="region of interest" description="Disordered" evidence="1">
    <location>
        <begin position="35"/>
        <end position="71"/>
    </location>
</feature>
<proteinExistence type="predicted"/>
<evidence type="ECO:0000313" key="5">
    <source>
        <dbReference type="Proteomes" id="UP000271554"/>
    </source>
</evidence>
<dbReference type="PANTHER" id="PTHR35333">
    <property type="entry name" value="BETA-LACTAMASE"/>
    <property type="match status" value="1"/>
</dbReference>
<dbReference type="GO" id="GO:0046677">
    <property type="term" value="P:response to antibiotic"/>
    <property type="evidence" value="ECO:0007669"/>
    <property type="project" value="InterPro"/>
</dbReference>
<sequence length="339" mass="35854">MRDNTTHLAFPRRSRTTWSAALIALTVLTTGTASTAQAAEAHDRPTVTTSTAPGSLHGGSTHGGGTHVGDTQGVADELRRLEAAHDVRIGAYAVDTVTGRAVSYRGHETFPSLSTFKAMVCAAVLDKARHVEPGLMERVVHWKAGEEVANSPVTAGQGEKGMTVADLCHAAITRSDNTAGNLLLHQIGGPLGMTHYYRSLGDPISRLDRWEPELNDWKPGERRDTTTPAAMGRDLAWTSLGSALVPADRDRLNSWLRATVTGGERIRAGLPQDWTVGDKTGTTDAYGSAHDIAVAWPKSGHPVILAIYTNHTTADAAVDNAVIAQTASALAHGLGTEAP</sequence>
<dbReference type="InterPro" id="IPR012338">
    <property type="entry name" value="Beta-lactam/transpept-like"/>
</dbReference>
<feature type="compositionally biased region" description="Gly residues" evidence="1">
    <location>
        <begin position="56"/>
        <end position="67"/>
    </location>
</feature>
<name>A0A387HSS3_9ACTN</name>
<keyword evidence="5" id="KW-1185">Reference proteome</keyword>
<accession>A0A387HSS3</accession>
<dbReference type="InterPro" id="IPR045155">
    <property type="entry name" value="Beta-lactam_cat"/>
</dbReference>
<dbReference type="EC" id="3.5.2.6" evidence="4"/>
<dbReference type="SUPFAM" id="SSF56601">
    <property type="entry name" value="beta-lactamase/transpeptidase-like"/>
    <property type="match status" value="1"/>
</dbReference>
<feature type="signal peptide" evidence="2">
    <location>
        <begin position="1"/>
        <end position="38"/>
    </location>
</feature>
<feature type="domain" description="Beta-lactamase class A catalytic" evidence="3">
    <location>
        <begin position="91"/>
        <end position="309"/>
    </location>
</feature>
<dbReference type="PRINTS" id="PR00118">
    <property type="entry name" value="BLACTAMASEA"/>
</dbReference>
<keyword evidence="2" id="KW-0732">Signal</keyword>
<dbReference type="KEGG" id="shun:DWB77_06751"/>
<protein>
    <submittedName>
        <fullName evidence="4">Beta-lactamase AST-1</fullName>
        <ecNumber evidence="4">3.5.2.6</ecNumber>
    </submittedName>
</protein>
<reference evidence="4 5" key="1">
    <citation type="submission" date="2018-10" db="EMBL/GenBank/DDBJ databases">
        <title>Relationship between Morphology and Antimicrobial Activity in Streptomyces.</title>
        <authorList>
            <person name="Kang H.J."/>
            <person name="Kim S.B."/>
        </authorList>
    </citation>
    <scope>NUCLEOTIDE SEQUENCE [LARGE SCALE GENOMIC DNA]</scope>
    <source>
        <strain evidence="4 5">BH38</strain>
    </source>
</reference>
<evidence type="ECO:0000256" key="2">
    <source>
        <dbReference type="SAM" id="SignalP"/>
    </source>
</evidence>
<dbReference type="EMBL" id="CP032698">
    <property type="protein sequence ID" value="AYG84537.1"/>
    <property type="molecule type" value="Genomic_DNA"/>
</dbReference>
<gene>
    <name evidence="4" type="primary">bla</name>
    <name evidence="4" type="ORF">DWB77_06751</name>
</gene>